<dbReference type="InterPro" id="IPR019079">
    <property type="entry name" value="Capsule_synth_CapA"/>
</dbReference>
<dbReference type="InterPro" id="IPR029052">
    <property type="entry name" value="Metallo-depent_PP-like"/>
</dbReference>
<proteinExistence type="inferred from homology"/>
<comment type="similarity">
    <text evidence="1">Belongs to the CapA family.</text>
</comment>
<accession>A0A2M6VZW1</accession>
<dbReference type="Pfam" id="PF09587">
    <property type="entry name" value="PGA_cap"/>
    <property type="match status" value="1"/>
</dbReference>
<dbReference type="AlphaFoldDB" id="A0A2M6VZW1"/>
<dbReference type="EMBL" id="PFBZ01000216">
    <property type="protein sequence ID" value="PIT86091.1"/>
    <property type="molecule type" value="Genomic_DNA"/>
</dbReference>
<dbReference type="Proteomes" id="UP000229362">
    <property type="component" value="Unassembled WGS sequence"/>
</dbReference>
<dbReference type="PANTHER" id="PTHR33393:SF13">
    <property type="entry name" value="PGA BIOSYNTHESIS PROTEIN CAPA"/>
    <property type="match status" value="1"/>
</dbReference>
<comment type="caution">
    <text evidence="3">The sequence shown here is derived from an EMBL/GenBank/DDBJ whole genome shotgun (WGS) entry which is preliminary data.</text>
</comment>
<feature type="domain" description="Capsule synthesis protein CapA" evidence="2">
    <location>
        <begin position="1"/>
        <end position="47"/>
    </location>
</feature>
<evidence type="ECO:0000313" key="4">
    <source>
        <dbReference type="Proteomes" id="UP000229362"/>
    </source>
</evidence>
<dbReference type="SUPFAM" id="SSF56300">
    <property type="entry name" value="Metallo-dependent phosphatases"/>
    <property type="match status" value="1"/>
</dbReference>
<evidence type="ECO:0000313" key="3">
    <source>
        <dbReference type="EMBL" id="PIT86091.1"/>
    </source>
</evidence>
<evidence type="ECO:0000256" key="1">
    <source>
        <dbReference type="ARBA" id="ARBA00005662"/>
    </source>
</evidence>
<feature type="non-terminal residue" evidence="3">
    <location>
        <position position="1"/>
    </location>
</feature>
<reference evidence="4" key="1">
    <citation type="submission" date="2017-09" db="EMBL/GenBank/DDBJ databases">
        <title>Depth-based differentiation of microbial function through sediment-hosted aquifers and enrichment of novel symbionts in the deep terrestrial subsurface.</title>
        <authorList>
            <person name="Probst A.J."/>
            <person name="Ladd B."/>
            <person name="Jarett J.K."/>
            <person name="Geller-Mcgrath D.E."/>
            <person name="Sieber C.M.K."/>
            <person name="Emerson J.B."/>
            <person name="Anantharaman K."/>
            <person name="Thomas B.C."/>
            <person name="Malmstrom R."/>
            <person name="Stieglmeier M."/>
            <person name="Klingl A."/>
            <person name="Woyke T."/>
            <person name="Ryan C.M."/>
            <person name="Banfield J.F."/>
        </authorList>
    </citation>
    <scope>NUCLEOTIDE SEQUENCE [LARGE SCALE GENOMIC DNA]</scope>
</reference>
<protein>
    <submittedName>
        <fullName evidence="3">Poly-gamma-glutamate biosynthesis protein</fullName>
    </submittedName>
</protein>
<gene>
    <name evidence="3" type="ORF">COU33_05070</name>
</gene>
<dbReference type="InterPro" id="IPR052169">
    <property type="entry name" value="CW_Biosynth-Accessory"/>
</dbReference>
<sequence length="89" mass="10207">NQKELARRFIDAGANAVVGAHPHVVQEYEVYRRVPIYYSLGNFVFDQYFDEEVKKGIIVKMLFSKDGFVSAEVTHTELTQDGRVCPRVL</sequence>
<evidence type="ECO:0000259" key="2">
    <source>
        <dbReference type="Pfam" id="PF09587"/>
    </source>
</evidence>
<organism evidence="3 4">
    <name type="scientific">Candidatus Magasanikbacteria bacterium CG10_big_fil_rev_8_21_14_0_10_43_6</name>
    <dbReference type="NCBI Taxonomy" id="1974650"/>
    <lineage>
        <taxon>Bacteria</taxon>
        <taxon>Candidatus Magasanikiibacteriota</taxon>
    </lineage>
</organism>
<dbReference type="PANTHER" id="PTHR33393">
    <property type="entry name" value="POLYGLUTAMINE SYNTHESIS ACCESSORY PROTEIN RV0574C-RELATED"/>
    <property type="match status" value="1"/>
</dbReference>
<name>A0A2M6VZW1_9BACT</name>